<sequence>MSILKLKPITKDTVLVAIYYMIDFMHYQSNIARFFLLIIHKQIELNLSVAKQALAFARQESDFPKLDEVIEVLYNEAIKNIDESVIQHLNNSSR</sequence>
<gene>
    <name evidence="1" type="ORF">FPK63_19680</name>
</gene>
<protein>
    <submittedName>
        <fullName evidence="1">Uncharacterized protein</fullName>
    </submittedName>
</protein>
<feature type="non-terminal residue" evidence="1">
    <location>
        <position position="94"/>
    </location>
</feature>
<comment type="caution">
    <text evidence="1">The sequence shown here is derived from an EMBL/GenBank/DDBJ whole genome shotgun (WGS) entry which is preliminary data.</text>
</comment>
<proteinExistence type="predicted"/>
<organism evidence="1">
    <name type="scientific">Acinetobacter baumannii</name>
    <dbReference type="NCBI Taxonomy" id="470"/>
    <lineage>
        <taxon>Bacteria</taxon>
        <taxon>Pseudomonadati</taxon>
        <taxon>Pseudomonadota</taxon>
        <taxon>Gammaproteobacteria</taxon>
        <taxon>Moraxellales</taxon>
        <taxon>Moraxellaceae</taxon>
        <taxon>Acinetobacter</taxon>
        <taxon>Acinetobacter calcoaceticus/baumannii complex</taxon>
    </lineage>
</organism>
<name>A0ABD5DW38_ACIBA</name>
<accession>A0ABD5DW38</accession>
<reference evidence="1" key="1">
    <citation type="submission" date="2019-07" db="EMBL/GenBank/DDBJ databases">
        <title>Biological characteristics of mucoid Acinetobacter baumannii from a general hospital in China.</title>
        <authorList>
            <person name="Hua X."/>
            <person name="Yu Y."/>
        </authorList>
    </citation>
    <scope>NUCLEOTIDE SEQUENCE</scope>
    <source>
        <strain evidence="1">N8</strain>
    </source>
</reference>
<dbReference type="AlphaFoldDB" id="A0ABD5DW38"/>
<dbReference type="EMBL" id="VMAF01000183">
    <property type="protein sequence ID" value="MDR8433263.1"/>
    <property type="molecule type" value="Genomic_DNA"/>
</dbReference>
<evidence type="ECO:0000313" key="1">
    <source>
        <dbReference type="EMBL" id="MDR8433263.1"/>
    </source>
</evidence>